<organism evidence="1 2">
    <name type="scientific">Seminavis robusta</name>
    <dbReference type="NCBI Taxonomy" id="568900"/>
    <lineage>
        <taxon>Eukaryota</taxon>
        <taxon>Sar</taxon>
        <taxon>Stramenopiles</taxon>
        <taxon>Ochrophyta</taxon>
        <taxon>Bacillariophyta</taxon>
        <taxon>Bacillariophyceae</taxon>
        <taxon>Bacillariophycidae</taxon>
        <taxon>Naviculales</taxon>
        <taxon>Naviculaceae</taxon>
        <taxon>Seminavis</taxon>
    </lineage>
</organism>
<sequence length="183" mass="21002">MVLAVKVCCDVNAPVDVMWDTLRDVKNQPNYLSRIIKVEFKKRSKNKGLVDVPPDDFVYEEGSLWIEESLFEGKPYQSIESITSLRKPKAGNENPSVQISSQFLDKKLSRAVHIGTYTIEATEDKKKCRLHGSMGFLPGGCWAAFDMWRRRTQIRNFAQCFFQEQVNEFGAEAERRYANPTAK</sequence>
<name>A0A9N8DL16_9STRA</name>
<proteinExistence type="predicted"/>
<accession>A0A9N8DL16</accession>
<gene>
    <name evidence="1" type="ORF">SEMRO_203_G085560.1</name>
</gene>
<dbReference type="InterPro" id="IPR023393">
    <property type="entry name" value="START-like_dom_sf"/>
</dbReference>
<dbReference type="SUPFAM" id="SSF55961">
    <property type="entry name" value="Bet v1-like"/>
    <property type="match status" value="1"/>
</dbReference>
<protein>
    <recommendedName>
        <fullName evidence="3">Coenzyme Q-binding protein COQ10 START domain-containing protein</fullName>
    </recommendedName>
</protein>
<evidence type="ECO:0008006" key="3">
    <source>
        <dbReference type="Google" id="ProtNLM"/>
    </source>
</evidence>
<dbReference type="Gene3D" id="3.30.530.20">
    <property type="match status" value="1"/>
</dbReference>
<keyword evidence="2" id="KW-1185">Reference proteome</keyword>
<dbReference type="AlphaFoldDB" id="A0A9N8DL16"/>
<dbReference type="EMBL" id="CAICTM010000202">
    <property type="protein sequence ID" value="CAB9504622.1"/>
    <property type="molecule type" value="Genomic_DNA"/>
</dbReference>
<evidence type="ECO:0000313" key="1">
    <source>
        <dbReference type="EMBL" id="CAB9504622.1"/>
    </source>
</evidence>
<comment type="caution">
    <text evidence="1">The sequence shown here is derived from an EMBL/GenBank/DDBJ whole genome shotgun (WGS) entry which is preliminary data.</text>
</comment>
<dbReference type="Proteomes" id="UP001153069">
    <property type="component" value="Unassembled WGS sequence"/>
</dbReference>
<reference evidence="1" key="1">
    <citation type="submission" date="2020-06" db="EMBL/GenBank/DDBJ databases">
        <authorList>
            <consortium name="Plant Systems Biology data submission"/>
        </authorList>
    </citation>
    <scope>NUCLEOTIDE SEQUENCE</scope>
    <source>
        <strain evidence="1">D6</strain>
    </source>
</reference>
<evidence type="ECO:0000313" key="2">
    <source>
        <dbReference type="Proteomes" id="UP001153069"/>
    </source>
</evidence>